<evidence type="ECO:0000313" key="5">
    <source>
        <dbReference type="EMBL" id="AWK13372.1"/>
    </source>
</evidence>
<dbReference type="EMBL" id="CP021659">
    <property type="protein sequence ID" value="AWK13372.1"/>
    <property type="molecule type" value="Genomic_DNA"/>
</dbReference>
<dbReference type="InterPro" id="IPR029044">
    <property type="entry name" value="Nucleotide-diphossugar_trans"/>
</dbReference>
<dbReference type="PANTHER" id="PTHR43584">
    <property type="entry name" value="NUCLEOTIDYL TRANSFERASE"/>
    <property type="match status" value="1"/>
</dbReference>
<dbReference type="STRING" id="1878942.GCA_900128755_00554"/>
<organism evidence="5 6">
    <name type="scientific">Candidatus Fukatsuia symbiotica</name>
    <dbReference type="NCBI Taxonomy" id="1878942"/>
    <lineage>
        <taxon>Bacteria</taxon>
        <taxon>Pseudomonadati</taxon>
        <taxon>Pseudomonadota</taxon>
        <taxon>Gammaproteobacteria</taxon>
        <taxon>Enterobacterales</taxon>
        <taxon>Yersiniaceae</taxon>
        <taxon>Candidatus Fukatsuia</taxon>
    </lineage>
</organism>
<dbReference type="PANTHER" id="PTHR43584:SF5">
    <property type="entry name" value="PROTEIN LICC"/>
    <property type="match status" value="1"/>
</dbReference>
<feature type="domain" description="MobA-like NTP transferase" evidence="4">
    <location>
        <begin position="3"/>
        <end position="118"/>
    </location>
</feature>
<keyword evidence="2" id="KW-0548">Nucleotidyltransferase</keyword>
<dbReference type="Proteomes" id="UP000261875">
    <property type="component" value="Chromosome"/>
</dbReference>
<keyword evidence="6" id="KW-1185">Reference proteome</keyword>
<dbReference type="RefSeq" id="WP_072550379.1">
    <property type="nucleotide sequence ID" value="NZ_CP021659.1"/>
</dbReference>
<name>A0A2U8I2N6_9GAMM</name>
<evidence type="ECO:0000256" key="2">
    <source>
        <dbReference type="ARBA" id="ARBA00022695"/>
    </source>
</evidence>
<keyword evidence="1" id="KW-0808">Transferase</keyword>
<protein>
    <recommendedName>
        <fullName evidence="4">MobA-like NTP transferase domain-containing protein</fullName>
    </recommendedName>
</protein>
<gene>
    <name evidence="5" type="ORF">CCS41_00885</name>
</gene>
<dbReference type="InterPro" id="IPR025877">
    <property type="entry name" value="MobA-like_NTP_Trfase"/>
</dbReference>
<evidence type="ECO:0000313" key="6">
    <source>
        <dbReference type="Proteomes" id="UP000261875"/>
    </source>
</evidence>
<evidence type="ECO:0000256" key="1">
    <source>
        <dbReference type="ARBA" id="ARBA00022679"/>
    </source>
</evidence>
<dbReference type="AlphaFoldDB" id="A0A2U8I2N6"/>
<dbReference type="GO" id="GO:0016779">
    <property type="term" value="F:nucleotidyltransferase activity"/>
    <property type="evidence" value="ECO:0007669"/>
    <property type="project" value="UniProtKB-KW"/>
</dbReference>
<dbReference type="KEGG" id="fsm:CCS41_00885"/>
<keyword evidence="3" id="KW-0460">Magnesium</keyword>
<dbReference type="OrthoDB" id="9788272at2"/>
<sequence>MNAIILAAGLGSRFGDITKKNHKALLPVGSMPNIERTINSLKEFGIIEIHIVTGHMHHLFEYLKEKHACNLIYNEKYAQYNSIYSLYCAQEFFNDTLVIDADVVLLENIFQQSLYSCYYIIQRSRSEENEWVPCLNEEGFVENIVVTNKYLPSLLGVSYWVQTDCQLIKKKLWEYLKDEKNLINPKLYWDNIPVSILKKLKIKTFLVTETVAAEMDTLDHYKMISSQLGSAPMAAFKH</sequence>
<evidence type="ECO:0000256" key="3">
    <source>
        <dbReference type="ARBA" id="ARBA00022842"/>
    </source>
</evidence>
<dbReference type="SUPFAM" id="SSF53448">
    <property type="entry name" value="Nucleotide-diphospho-sugar transferases"/>
    <property type="match status" value="1"/>
</dbReference>
<dbReference type="Gene3D" id="3.90.550.10">
    <property type="entry name" value="Spore Coat Polysaccharide Biosynthesis Protein SpsA, Chain A"/>
    <property type="match status" value="1"/>
</dbReference>
<dbReference type="InterPro" id="IPR050065">
    <property type="entry name" value="GlmU-like"/>
</dbReference>
<proteinExistence type="predicted"/>
<accession>A0A2U8I2N6</accession>
<evidence type="ECO:0000259" key="4">
    <source>
        <dbReference type="Pfam" id="PF12804"/>
    </source>
</evidence>
<reference evidence="5 6" key="1">
    <citation type="submission" date="2017-05" db="EMBL/GenBank/DDBJ databases">
        <title>Genome sequence of Candidatus Fukatsuia symbiotica and Candidatus Hamiltonella defensa from Acyrthosiphon pisum strain 5D.</title>
        <authorList>
            <person name="Patel V.A."/>
            <person name="Chevignon G."/>
            <person name="Russell J.A."/>
            <person name="Oliver K.M."/>
        </authorList>
    </citation>
    <scope>NUCLEOTIDE SEQUENCE [LARGE SCALE GENOMIC DNA]</scope>
    <source>
        <strain evidence="5 6">5D</strain>
    </source>
</reference>
<dbReference type="CDD" id="cd02523">
    <property type="entry name" value="PC_cytidylyltransferase"/>
    <property type="match status" value="1"/>
</dbReference>
<dbReference type="Pfam" id="PF12804">
    <property type="entry name" value="NTP_transf_3"/>
    <property type="match status" value="1"/>
</dbReference>